<dbReference type="GO" id="GO:0071277">
    <property type="term" value="P:cellular response to calcium ion"/>
    <property type="evidence" value="ECO:0007669"/>
    <property type="project" value="InterPro"/>
</dbReference>
<dbReference type="InterPro" id="IPR036873">
    <property type="entry name" value="Rhodanese-like_dom_sf"/>
</dbReference>
<dbReference type="Pfam" id="PF00581">
    <property type="entry name" value="Rhodanese"/>
    <property type="match status" value="1"/>
</dbReference>
<feature type="compositionally biased region" description="Polar residues" evidence="1">
    <location>
        <begin position="598"/>
        <end position="619"/>
    </location>
</feature>
<dbReference type="GO" id="GO:0090333">
    <property type="term" value="P:regulation of stomatal closure"/>
    <property type="evidence" value="ECO:0007669"/>
    <property type="project" value="InterPro"/>
</dbReference>
<accession>A0AAV0ZKB5</accession>
<dbReference type="InterPro" id="IPR044690">
    <property type="entry name" value="CAS_plant"/>
</dbReference>
<dbReference type="PANTHER" id="PTHR34209:SF3">
    <property type="entry name" value="RHODANESE_CELL CYCLE CONTROL PHOSPHATASE SUPERFAMILY PROTEIN"/>
    <property type="match status" value="1"/>
</dbReference>
<feature type="domain" description="Rhodanese" evidence="2">
    <location>
        <begin position="350"/>
        <end position="468"/>
    </location>
</feature>
<dbReference type="SUPFAM" id="SSF52821">
    <property type="entry name" value="Rhodanese/Cell cycle control phosphatase"/>
    <property type="match status" value="1"/>
</dbReference>
<gene>
    <name evidence="3" type="ORF">VFH_II107280</name>
</gene>
<sequence>MLPFCSATPCYSPSSQIPLFGGLQSLCPIRKDLESRRVVEESLHLGLHYGTPSLRNSFATQAIKTVSAWQNSPLTVNGDYLLSNGERYSLSTVPEELVDFAKQSAQDSDALVASTQPEAILSSTESVPSLIEGGNESLAATKASVGDLVAGINDSFSASISKGENAFRSSVDTLTNFVDSVVKNATTSVDSAFSKAFSAVDQTGGLANKKITGFSSEINGVTGKAPGLVIDVLRRSIVAVESSLSTGASYVVYLYGSAKEFLPAEIRDTVGVYEDKATQFLRPVGAGTQQIYTAFYSLEKSLGFDPNDPIIPFVVFVGSSTTLWAIYWLWKYGGYSGDLSPKSAFELLAGDSNAVLIDVRSEELREKDGIPDIRRAARFRYASVIPIEVDGSIRKLLKGGRDLDDSLVAVVIQNLKIVKDSSKVIVLDADGTRSKGIARSLKKIGIKNPYLVEGGFQSWVKQSLRIKELKPETALTILNEEAEAILADLIPSPWQLLGYGTALLAGSYALVEWEKTLQLIGVFGLSLTIYLRVSSYEKSEDLNQDVKLLLAPVKLGGQAFSWAAGKLESNGIGLPTSPSSLDVQNRVLQAAAKHESQPSDSEGNQDPNPESTVTLNQNA</sequence>
<reference evidence="3 4" key="1">
    <citation type="submission" date="2023-01" db="EMBL/GenBank/DDBJ databases">
        <authorList>
            <person name="Kreplak J."/>
        </authorList>
    </citation>
    <scope>NUCLEOTIDE SEQUENCE [LARGE SCALE GENOMIC DNA]</scope>
</reference>
<dbReference type="Gene3D" id="3.40.250.10">
    <property type="entry name" value="Rhodanese-like domain"/>
    <property type="match status" value="1"/>
</dbReference>
<dbReference type="EMBL" id="OX451737">
    <property type="protein sequence ID" value="CAI8597998.1"/>
    <property type="molecule type" value="Genomic_DNA"/>
</dbReference>
<protein>
    <recommendedName>
        <fullName evidence="2">Rhodanese domain-containing protein</fullName>
    </recommendedName>
</protein>
<keyword evidence="4" id="KW-1185">Reference proteome</keyword>
<dbReference type="PANTHER" id="PTHR34209">
    <property type="entry name" value="RHODANESE/CELL CYCLE CONTROL PHOSPHATASE SUPERFAMILY PROTEIN"/>
    <property type="match status" value="1"/>
</dbReference>
<dbReference type="GO" id="GO:0009704">
    <property type="term" value="P:de-etiolation"/>
    <property type="evidence" value="ECO:0007669"/>
    <property type="project" value="InterPro"/>
</dbReference>
<evidence type="ECO:0000259" key="2">
    <source>
        <dbReference type="PROSITE" id="PS50206"/>
    </source>
</evidence>
<evidence type="ECO:0000313" key="4">
    <source>
        <dbReference type="Proteomes" id="UP001157006"/>
    </source>
</evidence>
<dbReference type="AlphaFoldDB" id="A0AAV0ZKB5"/>
<dbReference type="SMART" id="SM00450">
    <property type="entry name" value="RHOD"/>
    <property type="match status" value="1"/>
</dbReference>
<evidence type="ECO:0000256" key="1">
    <source>
        <dbReference type="SAM" id="MobiDB-lite"/>
    </source>
</evidence>
<proteinExistence type="predicted"/>
<feature type="region of interest" description="Disordered" evidence="1">
    <location>
        <begin position="589"/>
        <end position="619"/>
    </location>
</feature>
<dbReference type="CDD" id="cd00158">
    <property type="entry name" value="RHOD"/>
    <property type="match status" value="1"/>
</dbReference>
<dbReference type="InterPro" id="IPR001763">
    <property type="entry name" value="Rhodanese-like_dom"/>
</dbReference>
<name>A0AAV0ZKB5_VICFA</name>
<organism evidence="3 4">
    <name type="scientific">Vicia faba</name>
    <name type="common">Broad bean</name>
    <name type="synonym">Faba vulgaris</name>
    <dbReference type="NCBI Taxonomy" id="3906"/>
    <lineage>
        <taxon>Eukaryota</taxon>
        <taxon>Viridiplantae</taxon>
        <taxon>Streptophyta</taxon>
        <taxon>Embryophyta</taxon>
        <taxon>Tracheophyta</taxon>
        <taxon>Spermatophyta</taxon>
        <taxon>Magnoliopsida</taxon>
        <taxon>eudicotyledons</taxon>
        <taxon>Gunneridae</taxon>
        <taxon>Pentapetalae</taxon>
        <taxon>rosids</taxon>
        <taxon>fabids</taxon>
        <taxon>Fabales</taxon>
        <taxon>Fabaceae</taxon>
        <taxon>Papilionoideae</taxon>
        <taxon>50 kb inversion clade</taxon>
        <taxon>NPAAA clade</taxon>
        <taxon>Hologalegina</taxon>
        <taxon>IRL clade</taxon>
        <taxon>Fabeae</taxon>
        <taxon>Vicia</taxon>
    </lineage>
</organism>
<dbReference type="PROSITE" id="PS50206">
    <property type="entry name" value="RHODANESE_3"/>
    <property type="match status" value="1"/>
</dbReference>
<evidence type="ECO:0000313" key="3">
    <source>
        <dbReference type="EMBL" id="CAI8597998.1"/>
    </source>
</evidence>
<dbReference type="Proteomes" id="UP001157006">
    <property type="component" value="Chromosome 2"/>
</dbReference>